<keyword evidence="2" id="KW-0472">Membrane</keyword>
<feature type="region of interest" description="Disordered" evidence="1">
    <location>
        <begin position="1008"/>
        <end position="1027"/>
    </location>
</feature>
<evidence type="ECO:0000256" key="1">
    <source>
        <dbReference type="SAM" id="MobiDB-lite"/>
    </source>
</evidence>
<keyword evidence="2" id="KW-1133">Transmembrane helix</keyword>
<feature type="transmembrane region" description="Helical" evidence="2">
    <location>
        <begin position="35"/>
        <end position="68"/>
    </location>
</feature>
<sequence>MGLNARDIQLHLFRVIHISIGKSFTFMKKHPKVSCALLVFFIMYIFLSCIYNLLLFLSPFLVFTSILVRIFWSSEQTNIGCVEKNGEEKRVEAKNLPNMVLKNERRGKLYKYPSHNATSRRRNFTRKKLDVYGDLEQKAKDLSAVFRNDFTKKNTEIRSGLKFLEKEMDPLDYKFLERKRVEAPEKPLMISEPSMVDLVTCSASNDGQEKRTEKIEDEKKAIEDSNNKGVEIKEDDQKKLMDLGISEMESNKRLESLIARRRARKQLKLEIENGLIDIESISPSQIAPLLISRINPFDSPRDFDDIEMPGSAPTALRSPFDIPYEPFEEKPNLKGDIFYHEFANDLPLELRQDLEARENKLANQRLRRLSGMGNHDRPEKLNSKEGSESELQASNPSNEGEETTHEEEGKCKIDMVGMKSEEVDNGDPTNSISNNASEPITNVESIITASPKPQVEVLDFPISTANVSTINDSLYESLSTPVDVNEGNMLFTKGLICHTPSCSLASDLQVEFSEIGSPTLTIDESHENFTFTDGEYHVDKDLNSLHNNDEENAADVSSMASKSEILYDTPIYAMSSDHNNILDNVRQTSSSQYSSDVLARWKRLMRLMDTRVNHLPSEILSENLKESNQIDNLINKEQVVNDVNNSEATKQDNTEDLRCNEEPGASGVRQEATDEISTNSSSTSSSSPSSVLPIQQKTTTDQEIHIGVQQSDMEDVAQEIVNGEGPLDSMSQNIHPFMDDPHVESHNNDLDHSQERTNPLENSIQESNMSNNMNNAEVCNQEDQKLKNDEKSEDKFTPQGIQDASAEPHRPAEVPLIPPILESSSEIHIENEGKSQASSRHPFINDEEVVDTSSSKDFEEKHNDLNENEGLLSSCISSQESDKSSENHSSKEENYLQSELNQMVIGHIEKEQLDKGDISEDFSMPTVTEVTNAEDTLGEPDKMNKSETTDQELHKNNQTMVLSDEETDKEGTYPLENSIQESSMFKNMNGAEVCNQEDQKLKNDEISEDKITSQSRQDASAEPHKLEEVPTISPMIESSLEIHIENEGKSQDSLRQPFINDEVVDTSSFNDFEGKHNDLNENEGLLSSCISSREIDISNENHSSKEENFLQNESNQVVIDDTEKEQLDKGDISEDSSLPMVTEVTNAEDTLGEYDNINKNEITDQELHKNNQTMVISELDGETDKVSNIAHVNDP</sequence>
<accession>A0A1S2XLP1</accession>
<dbReference type="PANTHER" id="PTHR33870">
    <property type="entry name" value="CARDIOMYOPATHY-ASSOCIATED PROTEIN"/>
    <property type="match status" value="1"/>
</dbReference>
<feature type="compositionally biased region" description="Basic and acidic residues" evidence="1">
    <location>
        <begin position="737"/>
        <end position="755"/>
    </location>
</feature>
<dbReference type="Proteomes" id="UP000087171">
    <property type="component" value="Chromosome Ca2"/>
</dbReference>
<dbReference type="OrthoDB" id="1908091at2759"/>
<feature type="compositionally biased region" description="Polar residues" evidence="1">
    <location>
        <begin position="389"/>
        <end position="398"/>
    </location>
</feature>
<dbReference type="eggNOG" id="ENOG502QZQ3">
    <property type="taxonomic scope" value="Eukaryota"/>
</dbReference>
<evidence type="ECO:0000313" key="4">
    <source>
        <dbReference type="RefSeq" id="XP_004490579.1"/>
    </source>
</evidence>
<keyword evidence="3" id="KW-1185">Reference proteome</keyword>
<dbReference type="PANTHER" id="PTHR33870:SF25">
    <property type="entry name" value="PROTEIN, PUTATIVE-RELATED"/>
    <property type="match status" value="1"/>
</dbReference>
<feature type="region of interest" description="Disordered" evidence="1">
    <location>
        <begin position="783"/>
        <end position="812"/>
    </location>
</feature>
<dbReference type="AlphaFoldDB" id="A0A1S2XLP1"/>
<dbReference type="KEGG" id="cam:101495508"/>
<feature type="region of interest" description="Disordered" evidence="1">
    <location>
        <begin position="365"/>
        <end position="411"/>
    </location>
</feature>
<feature type="region of interest" description="Disordered" evidence="1">
    <location>
        <begin position="830"/>
        <end position="869"/>
    </location>
</feature>
<proteinExistence type="predicted"/>
<feature type="compositionally biased region" description="Basic and acidic residues" evidence="1">
    <location>
        <begin position="783"/>
        <end position="796"/>
    </location>
</feature>
<dbReference type="PaxDb" id="3827-XP_004490579.1"/>
<organism evidence="3 4">
    <name type="scientific">Cicer arietinum</name>
    <name type="common">Chickpea</name>
    <name type="synonym">Garbanzo</name>
    <dbReference type="NCBI Taxonomy" id="3827"/>
    <lineage>
        <taxon>Eukaryota</taxon>
        <taxon>Viridiplantae</taxon>
        <taxon>Streptophyta</taxon>
        <taxon>Embryophyta</taxon>
        <taxon>Tracheophyta</taxon>
        <taxon>Spermatophyta</taxon>
        <taxon>Magnoliopsida</taxon>
        <taxon>eudicotyledons</taxon>
        <taxon>Gunneridae</taxon>
        <taxon>Pentapetalae</taxon>
        <taxon>rosids</taxon>
        <taxon>fabids</taxon>
        <taxon>Fabales</taxon>
        <taxon>Fabaceae</taxon>
        <taxon>Papilionoideae</taxon>
        <taxon>50 kb inversion clade</taxon>
        <taxon>NPAAA clade</taxon>
        <taxon>Hologalegina</taxon>
        <taxon>IRL clade</taxon>
        <taxon>Cicereae</taxon>
        <taxon>Cicer</taxon>
    </lineage>
</organism>
<reference evidence="4" key="2">
    <citation type="submission" date="2025-08" db="UniProtKB">
        <authorList>
            <consortium name="RefSeq"/>
        </authorList>
    </citation>
    <scope>IDENTIFICATION</scope>
    <source>
        <tissue evidence="4">Etiolated seedlings</tissue>
    </source>
</reference>
<evidence type="ECO:0000256" key="2">
    <source>
        <dbReference type="SAM" id="Phobius"/>
    </source>
</evidence>
<feature type="compositionally biased region" description="Basic and acidic residues" evidence="1">
    <location>
        <begin position="649"/>
        <end position="661"/>
    </location>
</feature>
<protein>
    <submittedName>
        <fullName evidence="4">Uncharacterized protein LOC101495508 isoform X1</fullName>
    </submittedName>
</protein>
<feature type="compositionally biased region" description="Basic and acidic residues" evidence="1">
    <location>
        <begin position="402"/>
        <end position="411"/>
    </location>
</feature>
<gene>
    <name evidence="4" type="primary">LOC101495508</name>
</gene>
<feature type="compositionally biased region" description="Basic and acidic residues" evidence="1">
    <location>
        <begin position="374"/>
        <end position="387"/>
    </location>
</feature>
<evidence type="ECO:0000313" key="3">
    <source>
        <dbReference type="Proteomes" id="UP000087171"/>
    </source>
</evidence>
<dbReference type="GeneID" id="101495508"/>
<keyword evidence="2" id="KW-0812">Transmembrane</keyword>
<name>A0A1S2XLP1_CICAR</name>
<dbReference type="RefSeq" id="XP_004490579.1">
    <property type="nucleotide sequence ID" value="XM_004490522.3"/>
</dbReference>
<feature type="compositionally biased region" description="Basic and acidic residues" evidence="1">
    <location>
        <begin position="854"/>
        <end position="865"/>
    </location>
</feature>
<feature type="region of interest" description="Disordered" evidence="1">
    <location>
        <begin position="642"/>
        <end position="696"/>
    </location>
</feature>
<reference evidence="3" key="1">
    <citation type="journal article" date="2013" name="Nat. Biotechnol.">
        <title>Draft genome sequence of chickpea (Cicer arietinum) provides a resource for trait improvement.</title>
        <authorList>
            <person name="Varshney R.K."/>
            <person name="Song C."/>
            <person name="Saxena R.K."/>
            <person name="Azam S."/>
            <person name="Yu S."/>
            <person name="Sharpe A.G."/>
            <person name="Cannon S."/>
            <person name="Baek J."/>
            <person name="Rosen B.D."/>
            <person name="Tar'an B."/>
            <person name="Millan T."/>
            <person name="Zhang X."/>
            <person name="Ramsay L.D."/>
            <person name="Iwata A."/>
            <person name="Wang Y."/>
            <person name="Nelson W."/>
            <person name="Farmer A.D."/>
            <person name="Gaur P.M."/>
            <person name="Soderlund C."/>
            <person name="Penmetsa R.V."/>
            <person name="Xu C."/>
            <person name="Bharti A.K."/>
            <person name="He W."/>
            <person name="Winter P."/>
            <person name="Zhao S."/>
            <person name="Hane J.K."/>
            <person name="Carrasquilla-Garcia N."/>
            <person name="Condie J.A."/>
            <person name="Upadhyaya H.D."/>
            <person name="Luo M.C."/>
            <person name="Thudi M."/>
            <person name="Gowda C.L."/>
            <person name="Singh N.P."/>
            <person name="Lichtenzveig J."/>
            <person name="Gali K.K."/>
            <person name="Rubio J."/>
            <person name="Nadarajan N."/>
            <person name="Dolezel J."/>
            <person name="Bansal K.C."/>
            <person name="Xu X."/>
            <person name="Edwards D."/>
            <person name="Zhang G."/>
            <person name="Kahl G."/>
            <person name="Gil J."/>
            <person name="Singh K.B."/>
            <person name="Datta S.K."/>
            <person name="Jackson S.A."/>
            <person name="Wang J."/>
            <person name="Cook D.R."/>
        </authorList>
    </citation>
    <scope>NUCLEOTIDE SEQUENCE [LARGE SCALE GENOMIC DNA]</scope>
    <source>
        <strain evidence="3">cv. CDC Frontier</strain>
    </source>
</reference>
<feature type="region of interest" description="Disordered" evidence="1">
    <location>
        <begin position="724"/>
        <end position="755"/>
    </location>
</feature>
<feature type="compositionally biased region" description="Low complexity" evidence="1">
    <location>
        <begin position="677"/>
        <end position="690"/>
    </location>
</feature>